<feature type="region of interest" description="Disordered" evidence="1">
    <location>
        <begin position="111"/>
        <end position="152"/>
    </location>
</feature>
<protein>
    <submittedName>
        <fullName evidence="2">Uncharacterized protein</fullName>
    </submittedName>
</protein>
<accession>A0A1Y1IWV7</accession>
<evidence type="ECO:0000256" key="1">
    <source>
        <dbReference type="SAM" id="MobiDB-lite"/>
    </source>
</evidence>
<organism evidence="2 3">
    <name type="scientific">Klebsormidium nitens</name>
    <name type="common">Green alga</name>
    <name type="synonym">Ulothrix nitens</name>
    <dbReference type="NCBI Taxonomy" id="105231"/>
    <lineage>
        <taxon>Eukaryota</taxon>
        <taxon>Viridiplantae</taxon>
        <taxon>Streptophyta</taxon>
        <taxon>Klebsormidiophyceae</taxon>
        <taxon>Klebsormidiales</taxon>
        <taxon>Klebsormidiaceae</taxon>
        <taxon>Klebsormidium</taxon>
    </lineage>
</organism>
<reference evidence="2 3" key="1">
    <citation type="journal article" date="2014" name="Nat. Commun.">
        <title>Klebsormidium flaccidum genome reveals primary factors for plant terrestrial adaptation.</title>
        <authorList>
            <person name="Hori K."/>
            <person name="Maruyama F."/>
            <person name="Fujisawa T."/>
            <person name="Togashi T."/>
            <person name="Yamamoto N."/>
            <person name="Seo M."/>
            <person name="Sato S."/>
            <person name="Yamada T."/>
            <person name="Mori H."/>
            <person name="Tajima N."/>
            <person name="Moriyama T."/>
            <person name="Ikeuchi M."/>
            <person name="Watanabe M."/>
            <person name="Wada H."/>
            <person name="Kobayashi K."/>
            <person name="Saito M."/>
            <person name="Masuda T."/>
            <person name="Sasaki-Sekimoto Y."/>
            <person name="Mashiguchi K."/>
            <person name="Awai K."/>
            <person name="Shimojima M."/>
            <person name="Masuda S."/>
            <person name="Iwai M."/>
            <person name="Nobusawa T."/>
            <person name="Narise T."/>
            <person name="Kondo S."/>
            <person name="Saito H."/>
            <person name="Sato R."/>
            <person name="Murakawa M."/>
            <person name="Ihara Y."/>
            <person name="Oshima-Yamada Y."/>
            <person name="Ohtaka K."/>
            <person name="Satoh M."/>
            <person name="Sonobe K."/>
            <person name="Ishii M."/>
            <person name="Ohtani R."/>
            <person name="Kanamori-Sato M."/>
            <person name="Honoki R."/>
            <person name="Miyazaki D."/>
            <person name="Mochizuki H."/>
            <person name="Umetsu J."/>
            <person name="Higashi K."/>
            <person name="Shibata D."/>
            <person name="Kamiya Y."/>
            <person name="Sato N."/>
            <person name="Nakamura Y."/>
            <person name="Tabata S."/>
            <person name="Ida S."/>
            <person name="Kurokawa K."/>
            <person name="Ohta H."/>
        </authorList>
    </citation>
    <scope>NUCLEOTIDE SEQUENCE [LARGE SCALE GENOMIC DNA]</scope>
    <source>
        <strain evidence="2 3">NIES-2285</strain>
    </source>
</reference>
<dbReference type="AlphaFoldDB" id="A0A1Y1IWV7"/>
<dbReference type="OMA" id="RGRIGKC"/>
<evidence type="ECO:0000313" key="3">
    <source>
        <dbReference type="Proteomes" id="UP000054558"/>
    </source>
</evidence>
<keyword evidence="3" id="KW-1185">Reference proteome</keyword>
<proteinExistence type="predicted"/>
<gene>
    <name evidence="2" type="ORF">KFL_013740015</name>
</gene>
<dbReference type="Proteomes" id="UP000054558">
    <property type="component" value="Unassembled WGS sequence"/>
</dbReference>
<evidence type="ECO:0000313" key="2">
    <source>
        <dbReference type="EMBL" id="GAQ93227.1"/>
    </source>
</evidence>
<dbReference type="EMBL" id="DF238323">
    <property type="protein sequence ID" value="GAQ93227.1"/>
    <property type="molecule type" value="Genomic_DNA"/>
</dbReference>
<sequence>TRAQGNGEPSDHPGERIILRNLEDPFATGLITPTWKTSCANRKKGPQWNKLKDNELHGYLNYCAHAVLEYMRASKKQGVDARTTALYQFVYQALARVGIDLLELFCQRREQREPGSDQTSPRWSGCRAGQKPMDSEELVTVGPNPPDQELNRGRIGKCGGAFKMPIDRWGAQAAETYGTALITEFLKKKKRKLLETPAFVTRYKLVGHKPTAREGMGELAHPRSKPLGRCCGRRRLQQRHN</sequence>
<feature type="non-terminal residue" evidence="2">
    <location>
        <position position="1"/>
    </location>
</feature>
<name>A0A1Y1IWV7_KLENI</name>